<accession>A0AAE1GRY1</accession>
<proteinExistence type="predicted"/>
<dbReference type="EMBL" id="JAHWGI010000038">
    <property type="protein sequence ID" value="KAK3908291.1"/>
    <property type="molecule type" value="Genomic_DNA"/>
</dbReference>
<gene>
    <name evidence="1" type="ORF">KUF71_018790</name>
</gene>
<keyword evidence="2" id="KW-1185">Reference proteome</keyword>
<reference evidence="1" key="2">
    <citation type="journal article" date="2023" name="BMC Genomics">
        <title>Pest status, molecular evolution, and epigenetic factors derived from the genome assembly of Frankliniella fusca, a thysanopteran phytovirus vector.</title>
        <authorList>
            <person name="Catto M.A."/>
            <person name="Labadie P.E."/>
            <person name="Jacobson A.L."/>
            <person name="Kennedy G.G."/>
            <person name="Srinivasan R."/>
            <person name="Hunt B.G."/>
        </authorList>
    </citation>
    <scope>NUCLEOTIDE SEQUENCE</scope>
    <source>
        <strain evidence="1">PL_HMW_Pooled</strain>
    </source>
</reference>
<comment type="caution">
    <text evidence="1">The sequence shown here is derived from an EMBL/GenBank/DDBJ whole genome shotgun (WGS) entry which is preliminary data.</text>
</comment>
<dbReference type="AlphaFoldDB" id="A0AAE1GRY1"/>
<sequence>MCLADTVPSPCLCGLSPLHPADHPWVLLVGRVCYILAVFCNKLEFCHGDVWSSTKPQSSWPLMQWLLKIGNKRACNLQGMKVICWIQCEDFEAVEN</sequence>
<organism evidence="1 2">
    <name type="scientific">Frankliniella fusca</name>
    <dbReference type="NCBI Taxonomy" id="407009"/>
    <lineage>
        <taxon>Eukaryota</taxon>
        <taxon>Metazoa</taxon>
        <taxon>Ecdysozoa</taxon>
        <taxon>Arthropoda</taxon>
        <taxon>Hexapoda</taxon>
        <taxon>Insecta</taxon>
        <taxon>Pterygota</taxon>
        <taxon>Neoptera</taxon>
        <taxon>Paraneoptera</taxon>
        <taxon>Thysanoptera</taxon>
        <taxon>Terebrantia</taxon>
        <taxon>Thripoidea</taxon>
        <taxon>Thripidae</taxon>
        <taxon>Frankliniella</taxon>
    </lineage>
</organism>
<protein>
    <submittedName>
        <fullName evidence="1">Uncharacterized protein</fullName>
    </submittedName>
</protein>
<dbReference type="Proteomes" id="UP001219518">
    <property type="component" value="Unassembled WGS sequence"/>
</dbReference>
<evidence type="ECO:0000313" key="2">
    <source>
        <dbReference type="Proteomes" id="UP001219518"/>
    </source>
</evidence>
<evidence type="ECO:0000313" key="1">
    <source>
        <dbReference type="EMBL" id="KAK3908291.1"/>
    </source>
</evidence>
<name>A0AAE1GRY1_9NEOP</name>
<reference evidence="1" key="1">
    <citation type="submission" date="2021-07" db="EMBL/GenBank/DDBJ databases">
        <authorList>
            <person name="Catto M.A."/>
            <person name="Jacobson A."/>
            <person name="Kennedy G."/>
            <person name="Labadie P."/>
            <person name="Hunt B.G."/>
            <person name="Srinivasan R."/>
        </authorList>
    </citation>
    <scope>NUCLEOTIDE SEQUENCE</scope>
    <source>
        <strain evidence="1">PL_HMW_Pooled</strain>
        <tissue evidence="1">Head</tissue>
    </source>
</reference>